<evidence type="ECO:0000313" key="6">
    <source>
        <dbReference type="EMBL" id="MEE6258686.1"/>
    </source>
</evidence>
<evidence type="ECO:0000313" key="8">
    <source>
        <dbReference type="Proteomes" id="UP001332243"/>
    </source>
</evidence>
<gene>
    <name evidence="6" type="ORF">V1633_09320</name>
    <name evidence="7" type="ORF">V1633_33370</name>
</gene>
<proteinExistence type="inferred from homology"/>
<dbReference type="PANTHER" id="PTHR43720">
    <property type="entry name" value="2-AMINOMUCONIC SEMIALDEHYDE DEHYDROGENASE"/>
    <property type="match status" value="1"/>
</dbReference>
<evidence type="ECO:0000313" key="7">
    <source>
        <dbReference type="EMBL" id="MEE6263379.1"/>
    </source>
</evidence>
<sequence length="498" mass="54170">MPDDPVPAAPGSRDVAGTPGGRSDPEPTTVPVWIGSRRVDRTRTVPLTGCDGRLVAHVAQAGRLMQHEMVERARQVAPLLSSVEESAWFAHFHRAAEIVARWLADGRLTDPARRLSRATGLPETRVLRGIAAVVGHLRRIEQIMAAQAPNGDLAAYRTGDCGAPWRWLPTGRTCMVRVPANFPTIMIEWLQVLAARRPVLVNTSDRDPFTAGIFVAALYEAGLPDGAVSLVHGDASTWVRLADQVVWPGEHAPPQHDPARLKTYHFGRSKVVLGDEDPGAEVWTRLARLAFQGSGRLCTNMSALAVTGDPVRAARRLAEAFARYPARPLTEPAARVPAFPDRTEFEALVRMVEREVAGGAVDVTAEVTGQPLRIELDGVPYLRPTVLLTTADSPLFRTELPFPFTAVAPVERSRLGQACAHSLIVSVVGEDAEVVAALAAEPTITKVFSGALFDRGYQPEDPQEGYLADFLFQKKALLPVPEARVDKEQLCRRIPSAR</sequence>
<dbReference type="Gene3D" id="3.40.605.10">
    <property type="entry name" value="Aldehyde Dehydrogenase, Chain A, domain 1"/>
    <property type="match status" value="1"/>
</dbReference>
<dbReference type="InterPro" id="IPR016163">
    <property type="entry name" value="Ald_DH_C"/>
</dbReference>
<keyword evidence="8" id="KW-1185">Reference proteome</keyword>
<organism evidence="7 8">
    <name type="scientific">Plantactinospora sonchi</name>
    <dbReference type="NCBI Taxonomy" id="1544735"/>
    <lineage>
        <taxon>Bacteria</taxon>
        <taxon>Bacillati</taxon>
        <taxon>Actinomycetota</taxon>
        <taxon>Actinomycetes</taxon>
        <taxon>Micromonosporales</taxon>
        <taxon>Micromonosporaceae</taxon>
        <taxon>Plantactinospora</taxon>
    </lineage>
</organism>
<evidence type="ECO:0000256" key="4">
    <source>
        <dbReference type="SAM" id="MobiDB-lite"/>
    </source>
</evidence>
<dbReference type="InterPro" id="IPR016162">
    <property type="entry name" value="Ald_DH_N"/>
</dbReference>
<comment type="caution">
    <text evidence="7">The sequence shown here is derived from an EMBL/GenBank/DDBJ whole genome shotgun (WGS) entry which is preliminary data.</text>
</comment>
<dbReference type="Gene3D" id="3.40.309.10">
    <property type="entry name" value="Aldehyde Dehydrogenase, Chain A, domain 2"/>
    <property type="match status" value="1"/>
</dbReference>
<evidence type="ECO:0000256" key="2">
    <source>
        <dbReference type="ARBA" id="ARBA00023002"/>
    </source>
</evidence>
<dbReference type="InterPro" id="IPR015590">
    <property type="entry name" value="Aldehyde_DH_dom"/>
</dbReference>
<reference evidence="7 8" key="1">
    <citation type="submission" date="2024-01" db="EMBL/GenBank/DDBJ databases">
        <title>Genome insights into Plantactinospora sonchi sp. nov.</title>
        <authorList>
            <person name="Wang L."/>
        </authorList>
    </citation>
    <scope>NUCLEOTIDE SEQUENCE [LARGE SCALE GENOMIC DNA]</scope>
    <source>
        <strain evidence="7 8">NEAU-QY2</strain>
    </source>
</reference>
<feature type="domain" description="Aldehyde dehydrogenase" evidence="5">
    <location>
        <begin position="51"/>
        <end position="237"/>
    </location>
</feature>
<dbReference type="EMBL" id="JAZGQK010000006">
    <property type="protein sequence ID" value="MEE6258686.1"/>
    <property type="molecule type" value="Genomic_DNA"/>
</dbReference>
<feature type="region of interest" description="Disordered" evidence="4">
    <location>
        <begin position="1"/>
        <end position="30"/>
    </location>
</feature>
<keyword evidence="2" id="KW-0560">Oxidoreductase</keyword>
<accession>A0ABU7S4Q4</accession>
<protein>
    <submittedName>
        <fullName evidence="7">Aldehyde dehydrogenase family protein</fullName>
    </submittedName>
</protein>
<dbReference type="Pfam" id="PF00171">
    <property type="entry name" value="Aldedh"/>
    <property type="match status" value="1"/>
</dbReference>
<name>A0ABU7S4Q4_9ACTN</name>
<evidence type="ECO:0000259" key="5">
    <source>
        <dbReference type="Pfam" id="PF00171"/>
    </source>
</evidence>
<comment type="similarity">
    <text evidence="1">Belongs to the aldehyde dehydrogenase family.</text>
</comment>
<dbReference type="SUPFAM" id="SSF53720">
    <property type="entry name" value="ALDH-like"/>
    <property type="match status" value="1"/>
</dbReference>
<dbReference type="RefSeq" id="WP_331213777.1">
    <property type="nucleotide sequence ID" value="NZ_JAZGQK010000006.1"/>
</dbReference>
<evidence type="ECO:0000256" key="1">
    <source>
        <dbReference type="ARBA" id="ARBA00009986"/>
    </source>
</evidence>
<keyword evidence="3" id="KW-0520">NAD</keyword>
<dbReference type="InterPro" id="IPR016161">
    <property type="entry name" value="Ald_DH/histidinol_DH"/>
</dbReference>
<evidence type="ECO:0000256" key="3">
    <source>
        <dbReference type="ARBA" id="ARBA00023027"/>
    </source>
</evidence>
<dbReference type="EMBL" id="JAZGQK010000037">
    <property type="protein sequence ID" value="MEE6263379.1"/>
    <property type="molecule type" value="Genomic_DNA"/>
</dbReference>
<dbReference type="PANTHER" id="PTHR43720:SF2">
    <property type="entry name" value="2-AMINOMUCONIC SEMIALDEHYDE DEHYDROGENASE"/>
    <property type="match status" value="1"/>
</dbReference>
<dbReference type="Proteomes" id="UP001332243">
    <property type="component" value="Unassembled WGS sequence"/>
</dbReference>